<evidence type="ECO:0000313" key="1">
    <source>
        <dbReference type="EMBL" id="KAL0125337.1"/>
    </source>
</evidence>
<sequence length="102" mass="11475">MRYNSICTIRALYISFPRFSLSSRSIVGGKKGVAFILCNKSTQNNTKDCCTFAVSERKPLNCVISFDVSLVRIFLSNVLSANKMHIRVITPYCIGIVRYISN</sequence>
<reference evidence="1 2" key="1">
    <citation type="submission" date="2023-03" db="EMBL/GenBank/DDBJ databases">
        <title>High recombination rates correlate with genetic variation in Cardiocondyla obscurior ants.</title>
        <authorList>
            <person name="Errbii M."/>
        </authorList>
    </citation>
    <scope>NUCLEOTIDE SEQUENCE [LARGE SCALE GENOMIC DNA]</scope>
    <source>
        <strain evidence="1">Alpha-2009</strain>
        <tissue evidence="1">Whole body</tissue>
    </source>
</reference>
<gene>
    <name evidence="1" type="ORF">PUN28_004464</name>
</gene>
<name>A0AAW2GFY9_9HYME</name>
<dbReference type="AlphaFoldDB" id="A0AAW2GFY9"/>
<protein>
    <submittedName>
        <fullName evidence="1">Uncharacterized protein</fullName>
    </submittedName>
</protein>
<keyword evidence="2" id="KW-1185">Reference proteome</keyword>
<organism evidence="1 2">
    <name type="scientific">Cardiocondyla obscurior</name>
    <dbReference type="NCBI Taxonomy" id="286306"/>
    <lineage>
        <taxon>Eukaryota</taxon>
        <taxon>Metazoa</taxon>
        <taxon>Ecdysozoa</taxon>
        <taxon>Arthropoda</taxon>
        <taxon>Hexapoda</taxon>
        <taxon>Insecta</taxon>
        <taxon>Pterygota</taxon>
        <taxon>Neoptera</taxon>
        <taxon>Endopterygota</taxon>
        <taxon>Hymenoptera</taxon>
        <taxon>Apocrita</taxon>
        <taxon>Aculeata</taxon>
        <taxon>Formicoidea</taxon>
        <taxon>Formicidae</taxon>
        <taxon>Myrmicinae</taxon>
        <taxon>Cardiocondyla</taxon>
    </lineage>
</organism>
<proteinExistence type="predicted"/>
<evidence type="ECO:0000313" key="2">
    <source>
        <dbReference type="Proteomes" id="UP001430953"/>
    </source>
</evidence>
<accession>A0AAW2GFY9</accession>
<dbReference type="Proteomes" id="UP001430953">
    <property type="component" value="Unassembled WGS sequence"/>
</dbReference>
<comment type="caution">
    <text evidence="1">The sequence shown here is derived from an EMBL/GenBank/DDBJ whole genome shotgun (WGS) entry which is preliminary data.</text>
</comment>
<dbReference type="EMBL" id="JADYXP020000004">
    <property type="protein sequence ID" value="KAL0125337.1"/>
    <property type="molecule type" value="Genomic_DNA"/>
</dbReference>